<dbReference type="SUPFAM" id="SSF53182">
    <property type="entry name" value="Pyrrolidone carboxyl peptidase (pyroglutamate aminopeptidase)"/>
    <property type="match status" value="1"/>
</dbReference>
<evidence type="ECO:0000256" key="2">
    <source>
        <dbReference type="ARBA" id="ARBA00022490"/>
    </source>
</evidence>
<dbReference type="InterPro" id="IPR036440">
    <property type="entry name" value="Peptidase_C15-like_sf"/>
</dbReference>
<keyword evidence="2" id="KW-0963">Cytoplasm</keyword>
<protein>
    <recommendedName>
        <fullName evidence="6">Pyroglutamyl-peptidase I</fullName>
        <ecNumber evidence="6">3.4.19.3</ecNumber>
    </recommendedName>
</protein>
<dbReference type="PRINTS" id="PR00706">
    <property type="entry name" value="PYROGLUPTASE"/>
</dbReference>
<dbReference type="GO" id="GO:0006508">
    <property type="term" value="P:proteolysis"/>
    <property type="evidence" value="ECO:0007669"/>
    <property type="project" value="UniProtKB-KW"/>
</dbReference>
<dbReference type="PANTHER" id="PTHR23402:SF1">
    <property type="entry name" value="PYROGLUTAMYL-PEPTIDASE I"/>
    <property type="match status" value="1"/>
</dbReference>
<evidence type="ECO:0000256" key="5">
    <source>
        <dbReference type="ARBA" id="ARBA00022807"/>
    </source>
</evidence>
<evidence type="ECO:0000256" key="1">
    <source>
        <dbReference type="ARBA" id="ARBA00006641"/>
    </source>
</evidence>
<dbReference type="InterPro" id="IPR000816">
    <property type="entry name" value="Peptidase_C15"/>
</dbReference>
<dbReference type="AlphaFoldDB" id="A0A0S7BJM0"/>
<dbReference type="RefSeq" id="WP_075074031.1">
    <property type="nucleotide sequence ID" value="NZ_DF967972.1"/>
</dbReference>
<keyword evidence="3" id="KW-0645">Protease</keyword>
<dbReference type="EMBL" id="DF967972">
    <property type="protein sequence ID" value="GAP14803.1"/>
    <property type="molecule type" value="Genomic_DNA"/>
</dbReference>
<dbReference type="OrthoDB" id="9779738at2"/>
<dbReference type="CDD" id="cd00501">
    <property type="entry name" value="Peptidase_C15"/>
    <property type="match status" value="1"/>
</dbReference>
<accession>A0A0S7BJM0</accession>
<evidence type="ECO:0000313" key="8">
    <source>
        <dbReference type="Proteomes" id="UP000055060"/>
    </source>
</evidence>
<sequence>MKTILVTGFEPFGGSAVNPSQQVASAVNGERMSECRVVSQILPVDRIHGPEALLAAIADYHPDAVLCLGEADRRTSISIERIAINLMDYRIPDNLGEQIQDLPILQDGPAAYFSSLPVREIYAAILAAGIPAELSLSAGAFLCNQVFYMGRHSVARQEIPIPLGFIHLPALPEQVALAPAPFASMSYETSLRAIRLALEVIAKTL</sequence>
<keyword evidence="5" id="KW-0788">Thiol protease</keyword>
<comment type="catalytic activity">
    <reaction evidence="6">
        <text>Release of an N-terminal pyroglutamyl group from a polypeptide, the second amino acid generally not being Pro.</text>
        <dbReference type="EC" id="3.4.19.3"/>
    </reaction>
</comment>
<organism evidence="7">
    <name type="scientific">Longilinea arvoryzae</name>
    <dbReference type="NCBI Taxonomy" id="360412"/>
    <lineage>
        <taxon>Bacteria</taxon>
        <taxon>Bacillati</taxon>
        <taxon>Chloroflexota</taxon>
        <taxon>Anaerolineae</taxon>
        <taxon>Anaerolineales</taxon>
        <taxon>Anaerolineaceae</taxon>
        <taxon>Longilinea</taxon>
    </lineage>
</organism>
<dbReference type="NCBIfam" id="NF009676">
    <property type="entry name" value="PRK13197.1"/>
    <property type="match status" value="1"/>
</dbReference>
<evidence type="ECO:0000256" key="6">
    <source>
        <dbReference type="PROSITE-ProRule" id="PRU10077"/>
    </source>
</evidence>
<name>A0A0S7BJM0_9CHLR</name>
<dbReference type="NCBIfam" id="TIGR00504">
    <property type="entry name" value="pyro_pdase"/>
    <property type="match status" value="1"/>
</dbReference>
<dbReference type="PANTHER" id="PTHR23402">
    <property type="entry name" value="PROTEASE FAMILY C15 PYROGLUTAMYL-PEPTIDASE I-RELATED"/>
    <property type="match status" value="1"/>
</dbReference>
<dbReference type="PIRSF" id="PIRSF015592">
    <property type="entry name" value="Prld-crbxl_pptds"/>
    <property type="match status" value="1"/>
</dbReference>
<evidence type="ECO:0000313" key="7">
    <source>
        <dbReference type="EMBL" id="GAP14803.1"/>
    </source>
</evidence>
<dbReference type="Gene3D" id="3.40.630.20">
    <property type="entry name" value="Peptidase C15, pyroglutamyl peptidase I-like"/>
    <property type="match status" value="1"/>
</dbReference>
<dbReference type="InterPro" id="IPR033694">
    <property type="entry name" value="PGPEP1_Cys_AS"/>
</dbReference>
<dbReference type="Proteomes" id="UP000055060">
    <property type="component" value="Unassembled WGS sequence"/>
</dbReference>
<comment type="similarity">
    <text evidence="1">Belongs to the peptidase C15 family.</text>
</comment>
<dbReference type="STRING" id="360412.LARV_02579"/>
<dbReference type="Pfam" id="PF01470">
    <property type="entry name" value="Peptidase_C15"/>
    <property type="match status" value="1"/>
</dbReference>
<dbReference type="InterPro" id="IPR016125">
    <property type="entry name" value="Peptidase_C15-like"/>
</dbReference>
<proteinExistence type="inferred from homology"/>
<evidence type="ECO:0000256" key="3">
    <source>
        <dbReference type="ARBA" id="ARBA00022670"/>
    </source>
</evidence>
<gene>
    <name evidence="7" type="ORF">LARV_02579</name>
</gene>
<dbReference type="GO" id="GO:0016920">
    <property type="term" value="F:pyroglutamyl-peptidase activity"/>
    <property type="evidence" value="ECO:0007669"/>
    <property type="project" value="UniProtKB-EC"/>
</dbReference>
<dbReference type="InterPro" id="IPR029762">
    <property type="entry name" value="PGP-I_bact-type"/>
</dbReference>
<keyword evidence="4" id="KW-0378">Hydrolase</keyword>
<evidence type="ECO:0000256" key="4">
    <source>
        <dbReference type="ARBA" id="ARBA00022801"/>
    </source>
</evidence>
<reference evidence="7" key="1">
    <citation type="submission" date="2015-07" db="EMBL/GenBank/DDBJ databases">
        <title>Draft Genome Sequences of Anaerolinea thermolimosa IMO-1, Bellilinea caldifistulae GOMI-1, Leptolinea tardivitalis YMTK-2, Levilinea saccharolytica KIBI-1,Longilinea arvoryzae KOME-1, Previously Described as Members of the Anaerolineaceae (Chloroflexi).</title>
        <authorList>
            <person name="Sekiguchi Y."/>
            <person name="Ohashi A."/>
            <person name="Matsuura N."/>
            <person name="Tourlousse M.D."/>
        </authorList>
    </citation>
    <scope>NUCLEOTIDE SEQUENCE [LARGE SCALE GENOMIC DNA]</scope>
    <source>
        <strain evidence="7">KOME-1</strain>
    </source>
</reference>
<dbReference type="PROSITE" id="PS01334">
    <property type="entry name" value="PYRASE_CYS"/>
    <property type="match status" value="1"/>
</dbReference>
<feature type="active site" evidence="6">
    <location>
        <position position="143"/>
    </location>
</feature>
<keyword evidence="8" id="KW-1185">Reference proteome</keyword>
<dbReference type="EC" id="3.4.19.3" evidence="6"/>
<dbReference type="GO" id="GO:0005829">
    <property type="term" value="C:cytosol"/>
    <property type="evidence" value="ECO:0007669"/>
    <property type="project" value="InterPro"/>
</dbReference>